<dbReference type="InterPro" id="IPR009781">
    <property type="entry name" value="DUF1345"/>
</dbReference>
<comment type="caution">
    <text evidence="2">The sequence shown here is derived from an EMBL/GenBank/DDBJ whole genome shotgun (WGS) entry which is preliminary data.</text>
</comment>
<evidence type="ECO:0000313" key="2">
    <source>
        <dbReference type="EMBL" id="MFC7220778.1"/>
    </source>
</evidence>
<feature type="transmembrane region" description="Helical" evidence="1">
    <location>
        <begin position="191"/>
        <end position="212"/>
    </location>
</feature>
<dbReference type="EMBL" id="JBHSZO010000041">
    <property type="protein sequence ID" value="MFC7220778.1"/>
    <property type="molecule type" value="Genomic_DNA"/>
</dbReference>
<proteinExistence type="predicted"/>
<feature type="transmembrane region" description="Helical" evidence="1">
    <location>
        <begin position="83"/>
        <end position="103"/>
    </location>
</feature>
<dbReference type="Pfam" id="PF07077">
    <property type="entry name" value="DUF1345"/>
    <property type="match status" value="1"/>
</dbReference>
<name>A0ABW2GJ58_9ACTN</name>
<organism evidence="2 3">
    <name type="scientific">Streptomyces polyrhachis</name>
    <dbReference type="NCBI Taxonomy" id="1282885"/>
    <lineage>
        <taxon>Bacteria</taxon>
        <taxon>Bacillati</taxon>
        <taxon>Actinomycetota</taxon>
        <taxon>Actinomycetes</taxon>
        <taxon>Kitasatosporales</taxon>
        <taxon>Streptomycetaceae</taxon>
        <taxon>Streptomyces</taxon>
    </lineage>
</organism>
<reference evidence="3" key="1">
    <citation type="journal article" date="2019" name="Int. J. Syst. Evol. Microbiol.">
        <title>The Global Catalogue of Microorganisms (GCM) 10K type strain sequencing project: providing services to taxonomists for standard genome sequencing and annotation.</title>
        <authorList>
            <consortium name="The Broad Institute Genomics Platform"/>
            <consortium name="The Broad Institute Genome Sequencing Center for Infectious Disease"/>
            <person name="Wu L."/>
            <person name="Ma J."/>
        </authorList>
    </citation>
    <scope>NUCLEOTIDE SEQUENCE [LARGE SCALE GENOMIC DNA]</scope>
    <source>
        <strain evidence="3">CGMCC 1.13681</strain>
    </source>
</reference>
<evidence type="ECO:0000256" key="1">
    <source>
        <dbReference type="SAM" id="Phobius"/>
    </source>
</evidence>
<dbReference type="Proteomes" id="UP001596413">
    <property type="component" value="Unassembled WGS sequence"/>
</dbReference>
<feature type="transmembrane region" description="Helical" evidence="1">
    <location>
        <begin position="38"/>
        <end position="62"/>
    </location>
</feature>
<dbReference type="RefSeq" id="WP_386417692.1">
    <property type="nucleotide sequence ID" value="NZ_JBHSZO010000041.1"/>
</dbReference>
<gene>
    <name evidence="2" type="ORF">ACFQLX_21845</name>
</gene>
<sequence>MKTPQRPLSYSALYRLAGSTLLGVLVGVTVGLSTRGALGLLSGITAGATLFVATGWLVMWPMDAEKTRANVRREDFQPFVEELAVITSSVGALIVVVMMLLLGKSHGSHIGVAIALAGVFMSWASLHLMYAARYAYIYYEVTHGGIDFNNDDPPAYGDFLYFSYNLGMTYQVADTNVSAPRIRQVVLRQCLLSYLFGTCILAIAINLVAGIVG</sequence>
<feature type="transmembrane region" description="Helical" evidence="1">
    <location>
        <begin position="12"/>
        <end position="32"/>
    </location>
</feature>
<accession>A0ABW2GJ58</accession>
<protein>
    <submittedName>
        <fullName evidence="2">DUF1345 domain-containing protein</fullName>
    </submittedName>
</protein>
<keyword evidence="1" id="KW-1133">Transmembrane helix</keyword>
<keyword evidence="3" id="KW-1185">Reference proteome</keyword>
<keyword evidence="1" id="KW-0812">Transmembrane</keyword>
<keyword evidence="1" id="KW-0472">Membrane</keyword>
<evidence type="ECO:0000313" key="3">
    <source>
        <dbReference type="Proteomes" id="UP001596413"/>
    </source>
</evidence>
<feature type="transmembrane region" description="Helical" evidence="1">
    <location>
        <begin position="109"/>
        <end position="130"/>
    </location>
</feature>